<dbReference type="AlphaFoldDB" id="A0A9P7Z7S5"/>
<evidence type="ECO:0000256" key="2">
    <source>
        <dbReference type="ARBA" id="ARBA00011050"/>
    </source>
</evidence>
<dbReference type="Pfam" id="PF07744">
    <property type="entry name" value="SPOC"/>
    <property type="match status" value="1"/>
</dbReference>
<evidence type="ECO:0000256" key="3">
    <source>
        <dbReference type="ARBA" id="ARBA00021616"/>
    </source>
</evidence>
<dbReference type="GO" id="GO:0000977">
    <property type="term" value="F:RNA polymerase II transcription regulatory region sequence-specific DNA binding"/>
    <property type="evidence" value="ECO:0007669"/>
    <property type="project" value="TreeGrafter"/>
</dbReference>
<dbReference type="Pfam" id="PF00628">
    <property type="entry name" value="PHD"/>
    <property type="match status" value="1"/>
</dbReference>
<feature type="compositionally biased region" description="Polar residues" evidence="7">
    <location>
        <begin position="158"/>
        <end position="168"/>
    </location>
</feature>
<evidence type="ECO:0000256" key="6">
    <source>
        <dbReference type="ARBA" id="ARBA00022833"/>
    </source>
</evidence>
<evidence type="ECO:0000256" key="7">
    <source>
        <dbReference type="SAM" id="MobiDB-lite"/>
    </source>
</evidence>
<dbReference type="InterPro" id="IPR055499">
    <property type="entry name" value="DUF7071"/>
</dbReference>
<name>A0A9P7Z7S5_9HELO</name>
<dbReference type="OrthoDB" id="79252at2759"/>
<dbReference type="Gene3D" id="3.30.40.10">
    <property type="entry name" value="Zinc/RING finger domain, C3HC4 (zinc finger)"/>
    <property type="match status" value="1"/>
</dbReference>
<accession>A0A9P7Z7S5</accession>
<dbReference type="GO" id="GO:0008270">
    <property type="term" value="F:zinc ion binding"/>
    <property type="evidence" value="ECO:0007669"/>
    <property type="project" value="UniProtKB-KW"/>
</dbReference>
<comment type="caution">
    <text evidence="9">The sequence shown here is derived from an EMBL/GenBank/DDBJ whole genome shotgun (WGS) entry which is preliminary data.</text>
</comment>
<feature type="compositionally biased region" description="Basic residues" evidence="7">
    <location>
        <begin position="31"/>
        <end position="41"/>
    </location>
</feature>
<feature type="compositionally biased region" description="Polar residues" evidence="7">
    <location>
        <begin position="213"/>
        <end position="226"/>
    </location>
</feature>
<reference evidence="9" key="1">
    <citation type="journal article" date="2021" name="IMA Fungus">
        <title>Genomic characterization of three marine fungi, including Emericellopsis atlantica sp. nov. with signatures of a generalist lifestyle and marine biomass degradation.</title>
        <authorList>
            <person name="Hagestad O.C."/>
            <person name="Hou L."/>
            <person name="Andersen J.H."/>
            <person name="Hansen E.H."/>
            <person name="Altermark B."/>
            <person name="Li C."/>
            <person name="Kuhnert E."/>
            <person name="Cox R.J."/>
            <person name="Crous P.W."/>
            <person name="Spatafora J.W."/>
            <person name="Lail K."/>
            <person name="Amirebrahimi M."/>
            <person name="Lipzen A."/>
            <person name="Pangilinan J."/>
            <person name="Andreopoulos W."/>
            <person name="Hayes R.D."/>
            <person name="Ng V."/>
            <person name="Grigoriev I.V."/>
            <person name="Jackson S.A."/>
            <person name="Sutton T.D.S."/>
            <person name="Dobson A.D.W."/>
            <person name="Rama T."/>
        </authorList>
    </citation>
    <scope>NUCLEOTIDE SEQUENCE</scope>
    <source>
        <strain evidence="9">TRa3180A</strain>
    </source>
</reference>
<keyword evidence="10" id="KW-1185">Reference proteome</keyword>
<feature type="region of interest" description="Disordered" evidence="7">
    <location>
        <begin position="397"/>
        <end position="517"/>
    </location>
</feature>
<dbReference type="SUPFAM" id="SSF46942">
    <property type="entry name" value="Elongation factor TFIIS domain 2"/>
    <property type="match status" value="1"/>
</dbReference>
<dbReference type="InterPro" id="IPR036575">
    <property type="entry name" value="TFIIS_cen_dom_sf"/>
</dbReference>
<evidence type="ECO:0000256" key="1">
    <source>
        <dbReference type="ARBA" id="ARBA00002311"/>
    </source>
</evidence>
<feature type="domain" description="TFIIS central" evidence="8">
    <location>
        <begin position="236"/>
        <end position="361"/>
    </location>
</feature>
<dbReference type="GO" id="GO:0005634">
    <property type="term" value="C:nucleus"/>
    <property type="evidence" value="ECO:0007669"/>
    <property type="project" value="TreeGrafter"/>
</dbReference>
<dbReference type="InterPro" id="IPR003618">
    <property type="entry name" value="TFIIS_cen_dom"/>
</dbReference>
<feature type="region of interest" description="Disordered" evidence="7">
    <location>
        <begin position="138"/>
        <end position="231"/>
    </location>
</feature>
<dbReference type="SMART" id="SM00249">
    <property type="entry name" value="PHD"/>
    <property type="match status" value="1"/>
</dbReference>
<protein>
    <recommendedName>
        <fullName evidence="3">Transcription factor BYE1</fullName>
    </recommendedName>
</protein>
<sequence length="852" mass="93372">MGDEPRRSVRETKGRHSKMEEEEAPIEQPKKKGGKKGGKKAAAKEEEEEEENVRCVCGAKSDAEQNEDGAWIACDVCDVWQHNTCMDISPFDDEVPKNYKCEKHDPVFHKELLDAMARGIPLWEDRKAKWLKYYKKGQAGPDKKKGKGKTGKRASEVNGISNPPSKVSTPVPEAKKATPAKTSGAKRKDRHDAHENDVPKEPPAKARKVTAPAVQSVQQKTPSSDAPTKIKDLDQHRQGGAILIKKALDVSITNVVKQGLGKLAADDTAEDKAERLAVYIEEGITKTHPDQATVNKQSRSIASNLKQNQELTIKLLSRTLFPSQLAVMTTDDMATSQAKQETAKMKAALDKQSILLPDDGPRIRRTHKGEEVVERDDNIGAMDVDMSVERRRHMLDPNADMAIRSRENSPGDGGAVMSGGIDDIQSQNFRHSSTSKQPLNIDTQRQPVRKQSSHADFDINKVFSSVQSPTGPPSHARRPSGQVAPNSGPGNDPDIDKLLEDDGNESPPYSPAEYNNTDPEVIWKGSVIMDSIATFQGTAKHVGGADLTRTSSLTWTELMQKDLRIAGRIDHARANEYLCSLRYSIPTDVVITHVTALNDASKGGFRDMFDYFHSKTRFGVLTNKGIGNIRDTYLVPIAVNDPLPDFIINLEGHRVPEIRPDNVMLVVLVIRNEQWQPPVEAISNPASRSASFNDPSESPSLPPNHGARNPSLAPGPAMSPIVGQPPIQTATNNHSITPVVQSSPPAKNNVTNGSGLAQPPAPNPADNATQQRDGEETARRLLGDFANAPTISFLMPQAFQMRPIEWEIIKSILEGDERARTDLAHLSLVLSHRMDEEHSGAQQQPTPTSAQT</sequence>
<proteinExistence type="inferred from homology"/>
<dbReference type="InterPro" id="IPR013083">
    <property type="entry name" value="Znf_RING/FYVE/PHD"/>
</dbReference>
<dbReference type="GO" id="GO:0031440">
    <property type="term" value="P:regulation of mRNA 3'-end processing"/>
    <property type="evidence" value="ECO:0007669"/>
    <property type="project" value="TreeGrafter"/>
</dbReference>
<feature type="compositionally biased region" description="Polar residues" evidence="7">
    <location>
        <begin position="684"/>
        <end position="699"/>
    </location>
</feature>
<evidence type="ECO:0000313" key="10">
    <source>
        <dbReference type="Proteomes" id="UP000887226"/>
    </source>
</evidence>
<feature type="compositionally biased region" description="Polar residues" evidence="7">
    <location>
        <begin position="424"/>
        <end position="446"/>
    </location>
</feature>
<dbReference type="GO" id="GO:0006368">
    <property type="term" value="P:transcription elongation by RNA polymerase II"/>
    <property type="evidence" value="ECO:0007669"/>
    <property type="project" value="TreeGrafter"/>
</dbReference>
<evidence type="ECO:0000313" key="9">
    <source>
        <dbReference type="EMBL" id="KAG9246862.1"/>
    </source>
</evidence>
<dbReference type="Gene3D" id="1.10.472.30">
    <property type="entry name" value="Transcription elongation factor S-II, central domain"/>
    <property type="match status" value="1"/>
</dbReference>
<dbReference type="CDD" id="cd21538">
    <property type="entry name" value="SPOC_TFIIS"/>
    <property type="match status" value="1"/>
</dbReference>
<dbReference type="GO" id="GO:0006362">
    <property type="term" value="P:transcription elongation by RNA polymerase I"/>
    <property type="evidence" value="ECO:0007669"/>
    <property type="project" value="TreeGrafter"/>
</dbReference>
<evidence type="ECO:0000259" key="8">
    <source>
        <dbReference type="PROSITE" id="PS51321"/>
    </source>
</evidence>
<organism evidence="9 10">
    <name type="scientific">Calycina marina</name>
    <dbReference type="NCBI Taxonomy" id="1763456"/>
    <lineage>
        <taxon>Eukaryota</taxon>
        <taxon>Fungi</taxon>
        <taxon>Dikarya</taxon>
        <taxon>Ascomycota</taxon>
        <taxon>Pezizomycotina</taxon>
        <taxon>Leotiomycetes</taxon>
        <taxon>Helotiales</taxon>
        <taxon>Pezizellaceae</taxon>
        <taxon>Calycina</taxon>
    </lineage>
</organism>
<keyword evidence="4" id="KW-0479">Metal-binding</keyword>
<dbReference type="GO" id="GO:0001139">
    <property type="term" value="F:RNA polymerase II complex recruiting activity"/>
    <property type="evidence" value="ECO:0007669"/>
    <property type="project" value="TreeGrafter"/>
</dbReference>
<comment type="function">
    <text evidence="1">Negative regulator of transcription elongation.</text>
</comment>
<dbReference type="InterPro" id="IPR012921">
    <property type="entry name" value="SPOC_C"/>
</dbReference>
<dbReference type="Proteomes" id="UP000887226">
    <property type="component" value="Unassembled WGS sequence"/>
</dbReference>
<feature type="region of interest" description="Disordered" evidence="7">
    <location>
        <begin position="1"/>
        <end position="52"/>
    </location>
</feature>
<feature type="compositionally biased region" description="Basic and acidic residues" evidence="7">
    <location>
        <begin position="1"/>
        <end position="19"/>
    </location>
</feature>
<dbReference type="GO" id="GO:0031564">
    <property type="term" value="P:transcription antitermination"/>
    <property type="evidence" value="ECO:0007669"/>
    <property type="project" value="TreeGrafter"/>
</dbReference>
<dbReference type="EMBL" id="MU253790">
    <property type="protein sequence ID" value="KAG9246862.1"/>
    <property type="molecule type" value="Genomic_DNA"/>
</dbReference>
<dbReference type="PANTHER" id="PTHR11477:SF11">
    <property type="entry name" value="TRANSCRIPTION FACTOR BYE1"/>
    <property type="match status" value="1"/>
</dbReference>
<evidence type="ECO:0000256" key="4">
    <source>
        <dbReference type="ARBA" id="ARBA00022723"/>
    </source>
</evidence>
<keyword evidence="5" id="KW-0863">Zinc-finger</keyword>
<dbReference type="Pfam" id="PF23257">
    <property type="entry name" value="DUF7071"/>
    <property type="match status" value="1"/>
</dbReference>
<dbReference type="PANTHER" id="PTHR11477">
    <property type="entry name" value="TRANSCRIPTION FACTOR S-II ZINC FINGER DOMAIN-CONTAINING PROTEIN"/>
    <property type="match status" value="1"/>
</dbReference>
<dbReference type="SUPFAM" id="SSF57903">
    <property type="entry name" value="FYVE/PHD zinc finger"/>
    <property type="match status" value="1"/>
</dbReference>
<dbReference type="InterPro" id="IPR011011">
    <property type="entry name" value="Znf_FYVE_PHD"/>
</dbReference>
<gene>
    <name evidence="9" type="ORF">BJ878DRAFT_455437</name>
</gene>
<dbReference type="InterPro" id="IPR019787">
    <property type="entry name" value="Znf_PHD-finger"/>
</dbReference>
<dbReference type="PROSITE" id="PS51321">
    <property type="entry name" value="TFIIS_CENTRAL"/>
    <property type="match status" value="1"/>
</dbReference>
<keyword evidence="6" id="KW-0862">Zinc</keyword>
<feature type="region of interest" description="Disordered" evidence="7">
    <location>
        <begin position="684"/>
        <end position="776"/>
    </location>
</feature>
<dbReference type="InterPro" id="IPR001965">
    <property type="entry name" value="Znf_PHD"/>
</dbReference>
<evidence type="ECO:0000256" key="5">
    <source>
        <dbReference type="ARBA" id="ARBA00022771"/>
    </source>
</evidence>
<dbReference type="Pfam" id="PF07500">
    <property type="entry name" value="TFIIS_M"/>
    <property type="match status" value="1"/>
</dbReference>
<comment type="similarity">
    <text evidence="2">Belongs to the BYE1 family.</text>
</comment>
<feature type="compositionally biased region" description="Polar residues" evidence="7">
    <location>
        <begin position="726"/>
        <end position="755"/>
    </location>
</feature>
<feature type="compositionally biased region" description="Basic and acidic residues" evidence="7">
    <location>
        <begin position="190"/>
        <end position="204"/>
    </location>
</feature>
<dbReference type="SMART" id="SM00510">
    <property type="entry name" value="TFS2M"/>
    <property type="match status" value="1"/>
</dbReference>